<dbReference type="AlphaFoldDB" id="A0A1G9KZU7"/>
<dbReference type="Pfam" id="PF00293">
    <property type="entry name" value="NUDIX"/>
    <property type="match status" value="1"/>
</dbReference>
<dbReference type="Gene3D" id="3.90.79.10">
    <property type="entry name" value="Nucleoside Triphosphate Pyrophosphohydrolase"/>
    <property type="match status" value="1"/>
</dbReference>
<dbReference type="GO" id="GO:0019693">
    <property type="term" value="P:ribose phosphate metabolic process"/>
    <property type="evidence" value="ECO:0007669"/>
    <property type="project" value="TreeGrafter"/>
</dbReference>
<dbReference type="InterPro" id="IPR020084">
    <property type="entry name" value="NUDIX_hydrolase_CS"/>
</dbReference>
<reference evidence="5 6" key="1">
    <citation type="submission" date="2016-10" db="EMBL/GenBank/DDBJ databases">
        <authorList>
            <person name="de Groot N.N."/>
        </authorList>
    </citation>
    <scope>NUCLEOTIDE SEQUENCE [LARGE SCALE GENOMIC DNA]</scope>
    <source>
        <strain evidence="5 6">DSM 1736</strain>
    </source>
</reference>
<evidence type="ECO:0000256" key="3">
    <source>
        <dbReference type="RuleBase" id="RU003476"/>
    </source>
</evidence>
<dbReference type="Proteomes" id="UP000214880">
    <property type="component" value="Unassembled WGS sequence"/>
</dbReference>
<protein>
    <submittedName>
        <fullName evidence="5">ADP-ribose pyrophosphatase</fullName>
    </submittedName>
</protein>
<comment type="cofactor">
    <cofactor evidence="1">
        <name>Mg(2+)</name>
        <dbReference type="ChEBI" id="CHEBI:18420"/>
    </cofactor>
</comment>
<dbReference type="STRING" id="146817.SAMN04488502_101177"/>
<dbReference type="PANTHER" id="PTHR11839:SF18">
    <property type="entry name" value="NUDIX HYDROLASE DOMAIN-CONTAINING PROTEIN"/>
    <property type="match status" value="1"/>
</dbReference>
<comment type="similarity">
    <text evidence="3">Belongs to the Nudix hydrolase family.</text>
</comment>
<dbReference type="SUPFAM" id="SSF55811">
    <property type="entry name" value="Nudix"/>
    <property type="match status" value="1"/>
</dbReference>
<dbReference type="PANTHER" id="PTHR11839">
    <property type="entry name" value="UDP/ADP-SUGAR PYROPHOSPHATASE"/>
    <property type="match status" value="1"/>
</dbReference>
<gene>
    <name evidence="5" type="ORF">SAMN04488502_101177</name>
</gene>
<dbReference type="InterPro" id="IPR020476">
    <property type="entry name" value="Nudix_hydrolase"/>
</dbReference>
<dbReference type="GO" id="GO:0006753">
    <property type="term" value="P:nucleoside phosphate metabolic process"/>
    <property type="evidence" value="ECO:0007669"/>
    <property type="project" value="TreeGrafter"/>
</dbReference>
<evidence type="ECO:0000259" key="4">
    <source>
        <dbReference type="PROSITE" id="PS51462"/>
    </source>
</evidence>
<dbReference type="PROSITE" id="PS00893">
    <property type="entry name" value="NUDIX_BOX"/>
    <property type="match status" value="1"/>
</dbReference>
<dbReference type="EMBL" id="FNHB01000001">
    <property type="protein sequence ID" value="SDL55179.1"/>
    <property type="molecule type" value="Genomic_DNA"/>
</dbReference>
<dbReference type="InterPro" id="IPR000086">
    <property type="entry name" value="NUDIX_hydrolase_dom"/>
</dbReference>
<keyword evidence="2 3" id="KW-0378">Hydrolase</keyword>
<evidence type="ECO:0000256" key="1">
    <source>
        <dbReference type="ARBA" id="ARBA00001946"/>
    </source>
</evidence>
<evidence type="ECO:0000313" key="5">
    <source>
        <dbReference type="EMBL" id="SDL55179.1"/>
    </source>
</evidence>
<sequence length="176" mass="19650">MMDHLTEKFIKSEVVFNGSLLTVRRDTVELPNGKPATRELVEHPGAVAVVPVRSDGKVLLVRQYRYPVGRLTLEIPAGKLDQGEKPEDCAKRELEEETGYQAGKLRRLSAVLTTPGFTNELIHLYVAEELVLKERHPDEDEFIDVEVFSPDEIRTMIENGALCDAKTLLGLLLAGL</sequence>
<proteinExistence type="inferred from homology"/>
<dbReference type="GO" id="GO:0005829">
    <property type="term" value="C:cytosol"/>
    <property type="evidence" value="ECO:0007669"/>
    <property type="project" value="TreeGrafter"/>
</dbReference>
<dbReference type="InterPro" id="IPR015797">
    <property type="entry name" value="NUDIX_hydrolase-like_dom_sf"/>
</dbReference>
<evidence type="ECO:0000313" key="6">
    <source>
        <dbReference type="Proteomes" id="UP000214880"/>
    </source>
</evidence>
<accession>A0A1G9KZU7</accession>
<keyword evidence="6" id="KW-1185">Reference proteome</keyword>
<dbReference type="GO" id="GO:0016462">
    <property type="term" value="F:pyrophosphatase activity"/>
    <property type="evidence" value="ECO:0007669"/>
    <property type="project" value="UniProtKB-ARBA"/>
</dbReference>
<organism evidence="5 6">
    <name type="scientific">Dendrosporobacter quercicolus</name>
    <dbReference type="NCBI Taxonomy" id="146817"/>
    <lineage>
        <taxon>Bacteria</taxon>
        <taxon>Bacillati</taxon>
        <taxon>Bacillota</taxon>
        <taxon>Negativicutes</taxon>
        <taxon>Selenomonadales</taxon>
        <taxon>Sporomusaceae</taxon>
        <taxon>Dendrosporobacter</taxon>
    </lineage>
</organism>
<evidence type="ECO:0000256" key="2">
    <source>
        <dbReference type="ARBA" id="ARBA00022801"/>
    </source>
</evidence>
<dbReference type="PRINTS" id="PR00502">
    <property type="entry name" value="NUDIXFAMILY"/>
</dbReference>
<name>A0A1G9KZU7_9FIRM</name>
<dbReference type="FunFam" id="3.90.79.10:FF:000024">
    <property type="entry name" value="ADP-ribose pyrophosphatase"/>
    <property type="match status" value="1"/>
</dbReference>
<feature type="domain" description="Nudix hydrolase" evidence="4">
    <location>
        <begin position="41"/>
        <end position="170"/>
    </location>
</feature>
<dbReference type="PROSITE" id="PS51462">
    <property type="entry name" value="NUDIX"/>
    <property type="match status" value="1"/>
</dbReference>